<protein>
    <submittedName>
        <fullName evidence="1">Uncharacterized protein</fullName>
    </submittedName>
</protein>
<gene>
    <name evidence="1" type="ORF">ACFSCY_03440</name>
</gene>
<name>A0ABW4FD33_9PSEU</name>
<sequence>MAADVLTEEDDPIAGPHACTRCSAESLLSVVGFCAACVADMGLRHPDEYQAFKTDVAKTYGRK</sequence>
<evidence type="ECO:0000313" key="1">
    <source>
        <dbReference type="EMBL" id="MFD1528486.1"/>
    </source>
</evidence>
<organism evidence="1 2">
    <name type="scientific">Pseudonocardia aurantiaca</name>
    <dbReference type="NCBI Taxonomy" id="75290"/>
    <lineage>
        <taxon>Bacteria</taxon>
        <taxon>Bacillati</taxon>
        <taxon>Actinomycetota</taxon>
        <taxon>Actinomycetes</taxon>
        <taxon>Pseudonocardiales</taxon>
        <taxon>Pseudonocardiaceae</taxon>
        <taxon>Pseudonocardia</taxon>
    </lineage>
</organism>
<reference evidence="2" key="1">
    <citation type="journal article" date="2019" name="Int. J. Syst. Evol. Microbiol.">
        <title>The Global Catalogue of Microorganisms (GCM) 10K type strain sequencing project: providing services to taxonomists for standard genome sequencing and annotation.</title>
        <authorList>
            <consortium name="The Broad Institute Genomics Platform"/>
            <consortium name="The Broad Institute Genome Sequencing Center for Infectious Disease"/>
            <person name="Wu L."/>
            <person name="Ma J."/>
        </authorList>
    </citation>
    <scope>NUCLEOTIDE SEQUENCE [LARGE SCALE GENOMIC DNA]</scope>
    <source>
        <strain evidence="2">JCM 12165</strain>
    </source>
</reference>
<comment type="caution">
    <text evidence="1">The sequence shown here is derived from an EMBL/GenBank/DDBJ whole genome shotgun (WGS) entry which is preliminary data.</text>
</comment>
<proteinExistence type="predicted"/>
<dbReference type="RefSeq" id="WP_343969414.1">
    <property type="nucleotide sequence ID" value="NZ_BAAAJG010000001.1"/>
</dbReference>
<keyword evidence="2" id="KW-1185">Reference proteome</keyword>
<dbReference type="EMBL" id="JBHUCP010000003">
    <property type="protein sequence ID" value="MFD1528486.1"/>
    <property type="molecule type" value="Genomic_DNA"/>
</dbReference>
<accession>A0ABW4FD33</accession>
<evidence type="ECO:0000313" key="2">
    <source>
        <dbReference type="Proteomes" id="UP001597145"/>
    </source>
</evidence>
<dbReference type="Proteomes" id="UP001597145">
    <property type="component" value="Unassembled WGS sequence"/>
</dbReference>